<name>A0A4Y9VS35_9PROT</name>
<dbReference type="InterPro" id="IPR013324">
    <property type="entry name" value="RNA_pol_sigma_r3/r4-like"/>
</dbReference>
<comment type="similarity">
    <text evidence="1">Belongs to the sigma-70 factor family. ECF subfamily.</text>
</comment>
<dbReference type="GO" id="GO:0003677">
    <property type="term" value="F:DNA binding"/>
    <property type="evidence" value="ECO:0007669"/>
    <property type="project" value="InterPro"/>
</dbReference>
<keyword evidence="8" id="KW-1185">Reference proteome</keyword>
<evidence type="ECO:0000256" key="4">
    <source>
        <dbReference type="ARBA" id="ARBA00023163"/>
    </source>
</evidence>
<dbReference type="PANTHER" id="PTHR43133">
    <property type="entry name" value="RNA POLYMERASE ECF-TYPE SIGMA FACTO"/>
    <property type="match status" value="1"/>
</dbReference>
<dbReference type="OrthoDB" id="9783733at2"/>
<evidence type="ECO:0000259" key="5">
    <source>
        <dbReference type="Pfam" id="PF04542"/>
    </source>
</evidence>
<evidence type="ECO:0000313" key="8">
    <source>
        <dbReference type="Proteomes" id="UP000297706"/>
    </source>
</evidence>
<dbReference type="PANTHER" id="PTHR43133:SF64">
    <property type="entry name" value="ECF SIGMA FACTOR"/>
    <property type="match status" value="1"/>
</dbReference>
<dbReference type="GO" id="GO:0016987">
    <property type="term" value="F:sigma factor activity"/>
    <property type="evidence" value="ECO:0007669"/>
    <property type="project" value="UniProtKB-KW"/>
</dbReference>
<dbReference type="SUPFAM" id="SSF88659">
    <property type="entry name" value="Sigma3 and sigma4 domains of RNA polymerase sigma factors"/>
    <property type="match status" value="1"/>
</dbReference>
<dbReference type="InterPro" id="IPR013249">
    <property type="entry name" value="RNA_pol_sigma70_r4_t2"/>
</dbReference>
<dbReference type="Pfam" id="PF08281">
    <property type="entry name" value="Sigma70_r4_2"/>
    <property type="match status" value="1"/>
</dbReference>
<comment type="caution">
    <text evidence="7">The sequence shown here is derived from an EMBL/GenBank/DDBJ whole genome shotgun (WGS) entry which is preliminary data.</text>
</comment>
<dbReference type="InterPro" id="IPR007627">
    <property type="entry name" value="RNA_pol_sigma70_r2"/>
</dbReference>
<organism evidence="7 8">
    <name type="scientific">Methylotenera oryzisoli</name>
    <dbReference type="NCBI Taxonomy" id="2080758"/>
    <lineage>
        <taxon>Bacteria</taxon>
        <taxon>Pseudomonadati</taxon>
        <taxon>Pseudomonadota</taxon>
        <taxon>Betaproteobacteria</taxon>
        <taxon>Nitrosomonadales</taxon>
        <taxon>Methylophilaceae</taxon>
        <taxon>Methylotenera</taxon>
    </lineage>
</organism>
<dbReference type="Gene3D" id="1.10.10.10">
    <property type="entry name" value="Winged helix-like DNA-binding domain superfamily/Winged helix DNA-binding domain"/>
    <property type="match status" value="1"/>
</dbReference>
<proteinExistence type="inferred from homology"/>
<accession>A0A4Y9VS35</accession>
<dbReference type="NCBIfam" id="NF006550">
    <property type="entry name" value="PRK09047.1"/>
    <property type="match status" value="1"/>
</dbReference>
<evidence type="ECO:0000256" key="2">
    <source>
        <dbReference type="ARBA" id="ARBA00023015"/>
    </source>
</evidence>
<dbReference type="CDD" id="cd06171">
    <property type="entry name" value="Sigma70_r4"/>
    <property type="match status" value="1"/>
</dbReference>
<sequence>MERDFDKQYLSMNHFLADIEGRAFRMAQIATGNRDDALEIVQDTMMKLVQKYSHQPTTEWKALFYSILNTRILDWHRRQSVRNRFRSWLNWHDDDDESIEDALAQHPDDTNQTPDAKLQDNQFMASLNVALSALPLRQQQVFLLRVWEGMDINEAASIMQCSASSVKTHYARALEKLREKLGDHQ</sequence>
<keyword evidence="4" id="KW-0804">Transcription</keyword>
<dbReference type="InterPro" id="IPR039425">
    <property type="entry name" value="RNA_pol_sigma-70-like"/>
</dbReference>
<dbReference type="Pfam" id="PF04542">
    <property type="entry name" value="Sigma70_r2"/>
    <property type="match status" value="1"/>
</dbReference>
<dbReference type="InterPro" id="IPR013325">
    <property type="entry name" value="RNA_pol_sigma_r2"/>
</dbReference>
<feature type="domain" description="RNA polymerase sigma factor 70 region 4 type 2" evidence="6">
    <location>
        <begin position="128"/>
        <end position="177"/>
    </location>
</feature>
<keyword evidence="2" id="KW-0805">Transcription regulation</keyword>
<keyword evidence="3" id="KW-0731">Sigma factor</keyword>
<dbReference type="Gene3D" id="1.10.1740.10">
    <property type="match status" value="1"/>
</dbReference>
<dbReference type="InterPro" id="IPR036388">
    <property type="entry name" value="WH-like_DNA-bd_sf"/>
</dbReference>
<dbReference type="GO" id="GO:0006352">
    <property type="term" value="P:DNA-templated transcription initiation"/>
    <property type="evidence" value="ECO:0007669"/>
    <property type="project" value="InterPro"/>
</dbReference>
<reference evidence="7 8" key="1">
    <citation type="submission" date="2018-02" db="EMBL/GenBank/DDBJ databases">
        <title>A novel lanthanide dependent methylotroph, Methylotenera sp. La3113.</title>
        <authorList>
            <person name="Lv H."/>
            <person name="Tani A."/>
        </authorList>
    </citation>
    <scope>NUCLEOTIDE SEQUENCE [LARGE SCALE GENOMIC DNA]</scope>
    <source>
        <strain evidence="7 8">La3113</strain>
    </source>
</reference>
<feature type="domain" description="RNA polymerase sigma-70 region 2" evidence="5">
    <location>
        <begin position="16"/>
        <end position="80"/>
    </location>
</feature>
<evidence type="ECO:0000259" key="6">
    <source>
        <dbReference type="Pfam" id="PF08281"/>
    </source>
</evidence>
<evidence type="ECO:0000313" key="7">
    <source>
        <dbReference type="EMBL" id="TFW71906.1"/>
    </source>
</evidence>
<dbReference type="Proteomes" id="UP000297706">
    <property type="component" value="Unassembled WGS sequence"/>
</dbReference>
<dbReference type="NCBIfam" id="TIGR02937">
    <property type="entry name" value="sigma70-ECF"/>
    <property type="match status" value="1"/>
</dbReference>
<dbReference type="EMBL" id="PQVH01000008">
    <property type="protein sequence ID" value="TFW71906.1"/>
    <property type="molecule type" value="Genomic_DNA"/>
</dbReference>
<protein>
    <submittedName>
        <fullName evidence="7">RNA polymerase sigma factor</fullName>
    </submittedName>
</protein>
<dbReference type="SUPFAM" id="SSF88946">
    <property type="entry name" value="Sigma2 domain of RNA polymerase sigma factors"/>
    <property type="match status" value="1"/>
</dbReference>
<gene>
    <name evidence="7" type="ORF">C3Y98_04825</name>
</gene>
<evidence type="ECO:0000256" key="1">
    <source>
        <dbReference type="ARBA" id="ARBA00010641"/>
    </source>
</evidence>
<evidence type="ECO:0000256" key="3">
    <source>
        <dbReference type="ARBA" id="ARBA00023082"/>
    </source>
</evidence>
<dbReference type="AlphaFoldDB" id="A0A4Y9VS35"/>
<dbReference type="InterPro" id="IPR014284">
    <property type="entry name" value="RNA_pol_sigma-70_dom"/>
</dbReference>